<feature type="coiled-coil region" evidence="1">
    <location>
        <begin position="91"/>
        <end position="118"/>
    </location>
</feature>
<evidence type="ECO:0000313" key="2">
    <source>
        <dbReference type="EMBL" id="EFC38971.1"/>
    </source>
</evidence>
<protein>
    <submittedName>
        <fullName evidence="2">Uncharacterized protein</fullName>
    </submittedName>
</protein>
<organism evidence="3">
    <name type="scientific">Naegleria gruberi</name>
    <name type="common">Amoeba</name>
    <dbReference type="NCBI Taxonomy" id="5762"/>
    <lineage>
        <taxon>Eukaryota</taxon>
        <taxon>Discoba</taxon>
        <taxon>Heterolobosea</taxon>
        <taxon>Tetramitia</taxon>
        <taxon>Eutetramitia</taxon>
        <taxon>Vahlkampfiidae</taxon>
        <taxon>Naegleria</taxon>
    </lineage>
</organism>
<dbReference type="EMBL" id="GG738903">
    <property type="protein sequence ID" value="EFC38971.1"/>
    <property type="molecule type" value="Genomic_DNA"/>
</dbReference>
<evidence type="ECO:0000313" key="3">
    <source>
        <dbReference type="Proteomes" id="UP000006671"/>
    </source>
</evidence>
<keyword evidence="1" id="KW-0175">Coiled coil</keyword>
<evidence type="ECO:0000256" key="1">
    <source>
        <dbReference type="SAM" id="Coils"/>
    </source>
</evidence>
<proteinExistence type="predicted"/>
<dbReference type="KEGG" id="ngr:NAEGRDRAFT_81458"/>
<sequence length="639" mass="73392">MKTLVNKVLSSSIITASRRSSSSLSSLNNGSILIGGLNNSVPLINVFGKHHQLNFSIMENANGRNYHATSKMLKKAKQQAPETTVYSEQEQNELIKNYIELEDKFKKLTENIIEYRRNHPTPVQLLETNHLFVQVCDLVNFCYKTFPKTNDPVNMQVRYFKSNVGMKLYVLMKKVELLMLKIVNQEWFPVETIRTQFNEENIMQSLPTVYHVATPVDDTLFLFAAYEAALSYAAFIPNMRDIVRPTTKENLIAAALFLFNRLKDFPILNDGIRNYADMVFSDYEAAKLAYTTAKPIENEPDFHYNADKNAYSYLGKTFTEHEFDWFEDIETNIPIHLGNFIKALKVAAYDGDRKQSMDVLDECIKTDPNNIYIHYLKASRLDILTDSEPDLNIAHNNYSNAIHHLEMALAYLAKTPKLPLPTLAKTNFSPDIEVPEKQVERINDLKFSPISLILASMYARAAESGVSIDLRHIYGAKGVDFVRQAELYSRSPNGPYFYMIKGACYYDCDMYELSINAYSSVERFEAVLDPSFIIDSLCYASQGMIALGYADKCLEVMDFYIEKYNDARLVCQKILCKDYLCRSKDELRQVLKEFEQLKESIQDLKLTDPYVFSKVNMHTNTRINEILIAINNPQVAECW</sequence>
<keyword evidence="3" id="KW-1185">Reference proteome</keyword>
<dbReference type="RefSeq" id="XP_002671715.1">
    <property type="nucleotide sequence ID" value="XM_002671669.1"/>
</dbReference>
<dbReference type="AlphaFoldDB" id="D2VW87"/>
<dbReference type="VEuPathDB" id="AmoebaDB:NAEGRDRAFT_81458"/>
<name>D2VW87_NAEGR</name>
<accession>D2VW87</accession>
<dbReference type="Proteomes" id="UP000006671">
    <property type="component" value="Unassembled WGS sequence"/>
</dbReference>
<dbReference type="GeneID" id="8850825"/>
<gene>
    <name evidence="2" type="ORF">NAEGRDRAFT_81458</name>
</gene>
<dbReference type="InParanoid" id="D2VW87"/>
<reference evidence="2 3" key="1">
    <citation type="journal article" date="2010" name="Cell">
        <title>The genome of Naegleria gruberi illuminates early eukaryotic versatility.</title>
        <authorList>
            <person name="Fritz-Laylin L.K."/>
            <person name="Prochnik S.E."/>
            <person name="Ginger M.L."/>
            <person name="Dacks J.B."/>
            <person name="Carpenter M.L."/>
            <person name="Field M.C."/>
            <person name="Kuo A."/>
            <person name="Paredez A."/>
            <person name="Chapman J."/>
            <person name="Pham J."/>
            <person name="Shu S."/>
            <person name="Neupane R."/>
            <person name="Cipriano M."/>
            <person name="Mancuso J."/>
            <person name="Tu H."/>
            <person name="Salamov A."/>
            <person name="Lindquist E."/>
            <person name="Shapiro H."/>
            <person name="Lucas S."/>
            <person name="Grigoriev I.V."/>
            <person name="Cande W.Z."/>
            <person name="Fulton C."/>
            <person name="Rokhsar D.S."/>
            <person name="Dawson S.C."/>
        </authorList>
    </citation>
    <scope>NUCLEOTIDE SEQUENCE [LARGE SCALE GENOMIC DNA]</scope>
    <source>
        <strain evidence="2 3">NEG-M</strain>
    </source>
</reference>